<keyword evidence="3" id="KW-1185">Reference proteome</keyword>
<keyword evidence="1" id="KW-0812">Transmembrane</keyword>
<evidence type="ECO:0000313" key="3">
    <source>
        <dbReference type="Proteomes" id="UP000428328"/>
    </source>
</evidence>
<protein>
    <submittedName>
        <fullName evidence="2">Uncharacterized protein</fullName>
    </submittedName>
</protein>
<sequence length="361" mass="41061">MTEFLRRFLALCLLLCGGALFLWPGDKVLVVRVADFQRSYADYQKWEGDKAFGLEVFKFSSTEGRRQEVSGQAWEKLAKRLENPDGDPDLAARRFGYFRNQFAFAGDEAPFNSLDGYPLSGYICIDEGRHWLFLQNDYPQEFTDLPYPYWRPYRWYGLALAMAGLLVYFLIPKRKWGPEDIRYPQGNSVIAPDLMGLMLTPVMGLLPLLVVWSNSPGTSVFSIDKGWIWLTGAMWLMAACGIALLIVGLRYSQLAYRIGEDGLHEFSWTGSRVFPWGSIDYFQSYESKTSSRLGTLLLFFGGSLSSAGLGMTMRHNNEVGIKLYRENGEVMKIMENSLARFGDIEAALKANGVKRKRKQKQ</sequence>
<evidence type="ECO:0000313" key="2">
    <source>
        <dbReference type="EMBL" id="QGY39027.1"/>
    </source>
</evidence>
<reference evidence="2 3" key="1">
    <citation type="submission" date="2019-11" db="EMBL/GenBank/DDBJ databases">
        <authorList>
            <person name="Zheng R.K."/>
            <person name="Sun C.M."/>
        </authorList>
    </citation>
    <scope>NUCLEOTIDE SEQUENCE [LARGE SCALE GENOMIC DNA]</scope>
    <source>
        <strain evidence="2 3">SRB007</strain>
    </source>
</reference>
<evidence type="ECO:0000256" key="1">
    <source>
        <dbReference type="SAM" id="Phobius"/>
    </source>
</evidence>
<name>A0A6I6JG56_9BACT</name>
<dbReference type="Proteomes" id="UP000428328">
    <property type="component" value="Chromosome"/>
</dbReference>
<feature type="transmembrane region" description="Helical" evidence="1">
    <location>
        <begin position="192"/>
        <end position="212"/>
    </location>
</feature>
<feature type="transmembrane region" description="Helical" evidence="1">
    <location>
        <begin position="153"/>
        <end position="171"/>
    </location>
</feature>
<organism evidence="2 3">
    <name type="scientific">Pseudodesulfovibrio cashew</name>
    <dbReference type="NCBI Taxonomy" id="2678688"/>
    <lineage>
        <taxon>Bacteria</taxon>
        <taxon>Pseudomonadati</taxon>
        <taxon>Thermodesulfobacteriota</taxon>
        <taxon>Desulfovibrionia</taxon>
        <taxon>Desulfovibrionales</taxon>
        <taxon>Desulfovibrionaceae</taxon>
    </lineage>
</organism>
<gene>
    <name evidence="2" type="ORF">GM415_02370</name>
</gene>
<feature type="transmembrane region" description="Helical" evidence="1">
    <location>
        <begin position="227"/>
        <end position="249"/>
    </location>
</feature>
<dbReference type="EMBL" id="CP046400">
    <property type="protein sequence ID" value="QGY39027.1"/>
    <property type="molecule type" value="Genomic_DNA"/>
</dbReference>
<accession>A0A6I6JG56</accession>
<keyword evidence="1" id="KW-1133">Transmembrane helix</keyword>
<dbReference type="AlphaFoldDB" id="A0A6I6JG56"/>
<dbReference type="KEGG" id="psel:GM415_02370"/>
<dbReference type="RefSeq" id="WP_158946239.1">
    <property type="nucleotide sequence ID" value="NZ_CP046400.1"/>
</dbReference>
<keyword evidence="1" id="KW-0472">Membrane</keyword>
<proteinExistence type="predicted"/>